<reference evidence="7 8" key="1">
    <citation type="submission" date="2024-01" db="EMBL/GenBank/DDBJ databases">
        <title>The genomes of 5 underutilized Papilionoideae crops provide insights into root nodulation and disease resistanc.</title>
        <authorList>
            <person name="Jiang F."/>
        </authorList>
    </citation>
    <scope>NUCLEOTIDE SEQUENCE [LARGE SCALE GENOMIC DNA]</scope>
    <source>
        <strain evidence="7">LVBAO_FW01</strain>
        <tissue evidence="7">Leaves</tissue>
    </source>
</reference>
<keyword evidence="2" id="KW-0328">Glycosyltransferase</keyword>
<keyword evidence="4 6" id="KW-0472">Membrane</keyword>
<dbReference type="EMBL" id="JAYMYQ010000005">
    <property type="protein sequence ID" value="KAK7330116.1"/>
    <property type="molecule type" value="Genomic_DNA"/>
</dbReference>
<dbReference type="Pfam" id="PF02485">
    <property type="entry name" value="Branch"/>
    <property type="match status" value="1"/>
</dbReference>
<dbReference type="InterPro" id="IPR044610">
    <property type="entry name" value="GLCAT14A/B/C"/>
</dbReference>
<evidence type="ECO:0000256" key="6">
    <source>
        <dbReference type="SAM" id="Phobius"/>
    </source>
</evidence>
<dbReference type="InterPro" id="IPR003406">
    <property type="entry name" value="Glyco_trans_14"/>
</dbReference>
<keyword evidence="8" id="KW-1185">Reference proteome</keyword>
<keyword evidence="6" id="KW-0812">Transmembrane</keyword>
<evidence type="ECO:0000313" key="7">
    <source>
        <dbReference type="EMBL" id="KAK7330116.1"/>
    </source>
</evidence>
<dbReference type="Proteomes" id="UP001367508">
    <property type="component" value="Unassembled WGS sequence"/>
</dbReference>
<evidence type="ECO:0000256" key="5">
    <source>
        <dbReference type="ARBA" id="ARBA00023180"/>
    </source>
</evidence>
<proteinExistence type="predicted"/>
<dbReference type="GO" id="GO:0016020">
    <property type="term" value="C:membrane"/>
    <property type="evidence" value="ECO:0007669"/>
    <property type="project" value="UniProtKB-SubCell"/>
</dbReference>
<comment type="caution">
    <text evidence="7">The sequence shown here is derived from an EMBL/GenBank/DDBJ whole genome shotgun (WGS) entry which is preliminary data.</text>
</comment>
<dbReference type="AlphaFoldDB" id="A0AAN9L7B0"/>
<evidence type="ECO:0000313" key="8">
    <source>
        <dbReference type="Proteomes" id="UP001367508"/>
    </source>
</evidence>
<accession>A0AAN9L7B0</accession>
<dbReference type="GO" id="GO:0015020">
    <property type="term" value="F:glucuronosyltransferase activity"/>
    <property type="evidence" value="ECO:0007669"/>
    <property type="project" value="InterPro"/>
</dbReference>
<sequence length="443" mass="50772">MRVRCPLPNDELSGWELNICLSSMETNNKQQKKKWFVPLVFSLLLSTLLILFSIFVSSDSSSLLYLYRTRGRSDEGHFVESKLRVCSTSPTKSVPRIAYLISGSMGDGESLKRTLKALYHPRNQYAVHLDLEASPKERLDLANFVRNEPLFAKLGNVRMVVKANLVTYRGPTMVTNTLHAASILLKEGGKWDWFINLSASDYPLVTQDDLLHTLSSIPRHLNFIEHTSDIGWKEDQRAKPVIIDPALYSVNKSDLFWVTEKRNVPTAYKLFTGSAWMMLSRQFVEYCLWGWDNLPRIVLMYYANFLSSPEGYFHTVICNAEEFRNTTVNHDLHFISWDNPPKQHPHFLTMNNYQRMVDSNAPFARKFGRNEPLLDKIDTELLGRNADGYVPGKWFVQANPNITKPFSAIRNITDLKPGPGAERLKRLINGLLSSEDFKTKQCS</sequence>
<dbReference type="PANTHER" id="PTHR45719:SF5">
    <property type="entry name" value="BETA-GLUCURONOSYLTRANSFERASE GLCAT14B-LIKE"/>
    <property type="match status" value="1"/>
</dbReference>
<evidence type="ECO:0000256" key="1">
    <source>
        <dbReference type="ARBA" id="ARBA00004606"/>
    </source>
</evidence>
<feature type="transmembrane region" description="Helical" evidence="6">
    <location>
        <begin position="35"/>
        <end position="56"/>
    </location>
</feature>
<keyword evidence="3" id="KW-0808">Transferase</keyword>
<evidence type="ECO:0000256" key="3">
    <source>
        <dbReference type="ARBA" id="ARBA00022679"/>
    </source>
</evidence>
<keyword evidence="5" id="KW-0325">Glycoprotein</keyword>
<dbReference type="PANTHER" id="PTHR45719">
    <property type="entry name" value="GLYCOSYLTRANSFERASE"/>
    <property type="match status" value="1"/>
</dbReference>
<evidence type="ECO:0000256" key="4">
    <source>
        <dbReference type="ARBA" id="ARBA00023136"/>
    </source>
</evidence>
<evidence type="ECO:0000256" key="2">
    <source>
        <dbReference type="ARBA" id="ARBA00022676"/>
    </source>
</evidence>
<gene>
    <name evidence="7" type="ORF">VNO77_24302</name>
</gene>
<name>A0AAN9L7B0_CANGL</name>
<keyword evidence="6" id="KW-1133">Transmembrane helix</keyword>
<organism evidence="7 8">
    <name type="scientific">Canavalia gladiata</name>
    <name type="common">Sword bean</name>
    <name type="synonym">Dolichos gladiatus</name>
    <dbReference type="NCBI Taxonomy" id="3824"/>
    <lineage>
        <taxon>Eukaryota</taxon>
        <taxon>Viridiplantae</taxon>
        <taxon>Streptophyta</taxon>
        <taxon>Embryophyta</taxon>
        <taxon>Tracheophyta</taxon>
        <taxon>Spermatophyta</taxon>
        <taxon>Magnoliopsida</taxon>
        <taxon>eudicotyledons</taxon>
        <taxon>Gunneridae</taxon>
        <taxon>Pentapetalae</taxon>
        <taxon>rosids</taxon>
        <taxon>fabids</taxon>
        <taxon>Fabales</taxon>
        <taxon>Fabaceae</taxon>
        <taxon>Papilionoideae</taxon>
        <taxon>50 kb inversion clade</taxon>
        <taxon>NPAAA clade</taxon>
        <taxon>indigoferoid/millettioid clade</taxon>
        <taxon>Phaseoleae</taxon>
        <taxon>Canavalia</taxon>
    </lineage>
</organism>
<comment type="subcellular location">
    <subcellularLocation>
        <location evidence="1">Membrane</location>
        <topology evidence="1">Single-pass type II membrane protein</topology>
    </subcellularLocation>
</comment>
<protein>
    <submittedName>
        <fullName evidence="7">Uncharacterized protein</fullName>
    </submittedName>
</protein>